<keyword evidence="1" id="KW-1185">Reference proteome</keyword>
<name>A0A0K0EZS2_STRVS</name>
<evidence type="ECO:0000313" key="1">
    <source>
        <dbReference type="Proteomes" id="UP000035680"/>
    </source>
</evidence>
<protein>
    <submittedName>
        <fullName evidence="2">Uncharacterized protein</fullName>
    </submittedName>
</protein>
<dbReference type="WBParaSite" id="SVE_0203200.1">
    <property type="protein sequence ID" value="SVE_0203200.1"/>
    <property type="gene ID" value="SVE_0203200"/>
</dbReference>
<organism evidence="1 2">
    <name type="scientific">Strongyloides venezuelensis</name>
    <name type="common">Threadworm</name>
    <dbReference type="NCBI Taxonomy" id="75913"/>
    <lineage>
        <taxon>Eukaryota</taxon>
        <taxon>Metazoa</taxon>
        <taxon>Ecdysozoa</taxon>
        <taxon>Nematoda</taxon>
        <taxon>Chromadorea</taxon>
        <taxon>Rhabditida</taxon>
        <taxon>Tylenchina</taxon>
        <taxon>Panagrolaimomorpha</taxon>
        <taxon>Strongyloidoidea</taxon>
        <taxon>Strongyloididae</taxon>
        <taxon>Strongyloides</taxon>
    </lineage>
</organism>
<evidence type="ECO:0000313" key="2">
    <source>
        <dbReference type="WBParaSite" id="SVE_0203200.1"/>
    </source>
</evidence>
<proteinExistence type="predicted"/>
<dbReference type="Proteomes" id="UP000035680">
    <property type="component" value="Unassembled WGS sequence"/>
</dbReference>
<reference evidence="1" key="1">
    <citation type="submission" date="2014-07" db="EMBL/GenBank/DDBJ databases">
        <authorList>
            <person name="Martin A.A"/>
            <person name="De Silva N."/>
        </authorList>
    </citation>
    <scope>NUCLEOTIDE SEQUENCE</scope>
</reference>
<dbReference type="AlphaFoldDB" id="A0A0K0EZS2"/>
<accession>A0A0K0EZS2</accession>
<sequence>MRDNVLGTETSLSGREEELDELFCDLILSYQIGDTTNYNHKETIGREGYVDDCLSFDPVSFTIPLKYNYF</sequence>
<reference evidence="2" key="2">
    <citation type="submission" date="2015-08" db="UniProtKB">
        <authorList>
            <consortium name="WormBaseParasite"/>
        </authorList>
    </citation>
    <scope>IDENTIFICATION</scope>
</reference>